<dbReference type="OrthoDB" id="3880401at2759"/>
<name>A0A5N5DC43_9PEZI</name>
<proteinExistence type="predicted"/>
<dbReference type="AlphaFoldDB" id="A0A5N5DC43"/>
<evidence type="ECO:0000313" key="1">
    <source>
        <dbReference type="EMBL" id="KAB2575245.1"/>
    </source>
</evidence>
<accession>A0A5N5DC43</accession>
<gene>
    <name evidence="1" type="ORF">DBV05_g6175</name>
</gene>
<dbReference type="EMBL" id="VCHE01000035">
    <property type="protein sequence ID" value="KAB2575245.1"/>
    <property type="molecule type" value="Genomic_DNA"/>
</dbReference>
<reference evidence="1 2" key="1">
    <citation type="journal article" date="2019" name="Sci. Rep.">
        <title>A multi-omics analysis of the grapevine pathogen Lasiodiplodia theobromae reveals that temperature affects the expression of virulence- and pathogenicity-related genes.</title>
        <authorList>
            <person name="Felix C."/>
            <person name="Meneses R."/>
            <person name="Goncalves M.F.M."/>
            <person name="Tilleman L."/>
            <person name="Duarte A.S."/>
            <person name="Jorrin-Novo J.V."/>
            <person name="Van de Peer Y."/>
            <person name="Deforce D."/>
            <person name="Van Nieuwerburgh F."/>
            <person name="Esteves A.C."/>
            <person name="Alves A."/>
        </authorList>
    </citation>
    <scope>NUCLEOTIDE SEQUENCE [LARGE SCALE GENOMIC DNA]</scope>
    <source>
        <strain evidence="1 2">LA-SOL3</strain>
    </source>
</reference>
<comment type="caution">
    <text evidence="1">The sequence shown here is derived from an EMBL/GenBank/DDBJ whole genome shotgun (WGS) entry which is preliminary data.</text>
</comment>
<dbReference type="Proteomes" id="UP000325902">
    <property type="component" value="Unassembled WGS sequence"/>
</dbReference>
<organism evidence="1 2">
    <name type="scientific">Lasiodiplodia theobromae</name>
    <dbReference type="NCBI Taxonomy" id="45133"/>
    <lineage>
        <taxon>Eukaryota</taxon>
        <taxon>Fungi</taxon>
        <taxon>Dikarya</taxon>
        <taxon>Ascomycota</taxon>
        <taxon>Pezizomycotina</taxon>
        <taxon>Dothideomycetes</taxon>
        <taxon>Dothideomycetes incertae sedis</taxon>
        <taxon>Botryosphaeriales</taxon>
        <taxon>Botryosphaeriaceae</taxon>
        <taxon>Lasiodiplodia</taxon>
    </lineage>
</organism>
<keyword evidence="2" id="KW-1185">Reference proteome</keyword>
<sequence>MATQATAPLTPPHEGSPDNLYHVKRYFWYPTPNHTNSVLQPSIRGTFASLPAAKKFASQALADEGYQPGQFQDLQLRRDSGTEWTFGDDVMVYAKTIEEGTVTVELETTPNRVGKLSLEGPDERVKDSLYFLVQTVIDYSRDWSVGSRRTIVEGVFRTVEEAKEKAFDILLEANGEISRSDFAEYSENRGQDDWEFDDNVLVHAVGQNGLNFLVAIVKGGEP</sequence>
<protein>
    <submittedName>
        <fullName evidence="1">Uncharacterized protein</fullName>
    </submittedName>
</protein>
<evidence type="ECO:0000313" key="2">
    <source>
        <dbReference type="Proteomes" id="UP000325902"/>
    </source>
</evidence>